<geneLocation type="mitochondrion" evidence="2"/>
<accession>F4ZFQ5</accession>
<name>F4ZFQ5_9BIVA</name>
<feature type="region of interest" description="Disordered" evidence="1">
    <location>
        <begin position="52"/>
        <end position="78"/>
    </location>
</feature>
<reference evidence="2" key="1">
    <citation type="journal article" date="2011" name="Mol. Biol. Evol.">
        <title>Novel protein genes in animal mtDNA: a new sex determination system in freshwater mussels (Bivalvia: Unionoida)?</title>
        <authorList>
            <person name="Breton S."/>
            <person name="Stewart D.T."/>
            <person name="Shepardson S."/>
            <person name="Trdan R.J."/>
            <person name="Bogan A.E."/>
            <person name="Chapman E.G."/>
            <person name="Ruminas A.J."/>
            <person name="Piontkivska H."/>
            <person name="Hoeh W.R."/>
        </authorList>
    </citation>
    <scope>NUCLEOTIDE SEQUENCE</scope>
    <source>
        <strain evidence="2">6ACH10-88</strain>
    </source>
</reference>
<dbReference type="EMBL" id="HM849479">
    <property type="protein sequence ID" value="AEC14138.1"/>
    <property type="molecule type" value="Genomic_DNA"/>
</dbReference>
<dbReference type="AlphaFoldDB" id="F4ZFQ5"/>
<organism evidence="2">
    <name type="scientific">Utterbackia peggyae</name>
    <dbReference type="NCBI Taxonomy" id="1009868"/>
    <lineage>
        <taxon>Eukaryota</taxon>
        <taxon>Metazoa</taxon>
        <taxon>Spiralia</taxon>
        <taxon>Lophotrochozoa</taxon>
        <taxon>Mollusca</taxon>
        <taxon>Bivalvia</taxon>
        <taxon>Autobranchia</taxon>
        <taxon>Heteroconchia</taxon>
        <taxon>Palaeoheterodonta</taxon>
        <taxon>Unionida</taxon>
        <taxon>Unionoidea</taxon>
        <taxon>Unionidae</taxon>
        <taxon>Anodontinae</taxon>
        <taxon>Utterbackia</taxon>
    </lineage>
</organism>
<evidence type="ECO:0000313" key="2">
    <source>
        <dbReference type="EMBL" id="AEC14138.1"/>
    </source>
</evidence>
<proteinExistence type="predicted"/>
<protein>
    <submittedName>
        <fullName evidence="2">Female-specific orf protein</fullName>
    </submittedName>
</protein>
<sequence length="78" mass="8585">MMLKTLFKLCLLALLIFIGAFVFIKAIQLLSGSDHFLVIDQVLCSMDLNDTPSQDETGDHSVIPSKAMTDLTKPNTKS</sequence>
<gene>
    <name evidence="2" type="primary">forf</name>
</gene>
<keyword evidence="2" id="KW-0496">Mitochondrion</keyword>
<evidence type="ECO:0000256" key="1">
    <source>
        <dbReference type="SAM" id="MobiDB-lite"/>
    </source>
</evidence>